<comment type="caution">
    <text evidence="2">The sequence shown here is derived from an EMBL/GenBank/DDBJ whole genome shotgun (WGS) entry which is preliminary data.</text>
</comment>
<dbReference type="SMART" id="SM00705">
    <property type="entry name" value="THEG"/>
    <property type="match status" value="4"/>
</dbReference>
<keyword evidence="1" id="KW-0677">Repeat</keyword>
<evidence type="ECO:0000313" key="3">
    <source>
        <dbReference type="Proteomes" id="UP000593567"/>
    </source>
</evidence>
<dbReference type="InterPro" id="IPR006623">
    <property type="entry name" value="THEG"/>
</dbReference>
<reference evidence="2" key="1">
    <citation type="submission" date="2020-06" db="EMBL/GenBank/DDBJ databases">
        <title>Draft genome of Bugula neritina, a colonial animal packing powerful symbionts and potential medicines.</title>
        <authorList>
            <person name="Rayko M."/>
        </authorList>
    </citation>
    <scope>NUCLEOTIDE SEQUENCE [LARGE SCALE GENOMIC DNA]</scope>
    <source>
        <strain evidence="2">Kwan_BN1</strain>
    </source>
</reference>
<dbReference type="Proteomes" id="UP000593567">
    <property type="component" value="Unassembled WGS sequence"/>
</dbReference>
<gene>
    <name evidence="2" type="ORF">EB796_020172</name>
</gene>
<organism evidence="2 3">
    <name type="scientific">Bugula neritina</name>
    <name type="common">Brown bryozoan</name>
    <name type="synonym">Sertularia neritina</name>
    <dbReference type="NCBI Taxonomy" id="10212"/>
    <lineage>
        <taxon>Eukaryota</taxon>
        <taxon>Metazoa</taxon>
        <taxon>Spiralia</taxon>
        <taxon>Lophotrochozoa</taxon>
        <taxon>Bryozoa</taxon>
        <taxon>Gymnolaemata</taxon>
        <taxon>Cheilostomatida</taxon>
        <taxon>Flustrina</taxon>
        <taxon>Buguloidea</taxon>
        <taxon>Bugulidae</taxon>
        <taxon>Bugula</taxon>
    </lineage>
</organism>
<evidence type="ECO:0000256" key="1">
    <source>
        <dbReference type="ARBA" id="ARBA00022737"/>
    </source>
</evidence>
<dbReference type="Pfam" id="PF14912">
    <property type="entry name" value="THEG"/>
    <property type="match status" value="3"/>
</dbReference>
<evidence type="ECO:0000313" key="2">
    <source>
        <dbReference type="EMBL" id="KAF6021525.1"/>
    </source>
</evidence>
<accession>A0A7J7J671</accession>
<dbReference type="PANTHER" id="PTHR15901:SF15">
    <property type="entry name" value="TESTICULAR HAPLOID EXPRESSED GENE PROTEIN-LIKE"/>
    <property type="match status" value="1"/>
</dbReference>
<dbReference type="AlphaFoldDB" id="A0A7J7J671"/>
<name>A0A7J7J671_BUGNE</name>
<sequence>MPVVMVTPRDQYTYSCGRESPIWPVGSAAQSAEERPKTNALAKHKEYHSDYQPERPLPNLLAPGAKSARCSDRVDELAKAKDRSERLFREALWEVSRNARKATASPRTLELARSKPLYEGYHFNFDYGAGSEKLPKLIRVVTRNAKNALASSRTKELAVPIIRQTMDSVQFNPQAFIISRTALNAYCPPRISELAQPIVR</sequence>
<dbReference type="PANTHER" id="PTHR15901">
    <property type="entry name" value="TESTICULAR HAPLOID EXPRESSED GENE PROTEIN"/>
    <property type="match status" value="1"/>
</dbReference>
<proteinExistence type="predicted"/>
<dbReference type="OrthoDB" id="25466at2759"/>
<protein>
    <submittedName>
        <fullName evidence="2">THEGL</fullName>
    </submittedName>
</protein>
<keyword evidence="3" id="KW-1185">Reference proteome</keyword>
<dbReference type="InterPro" id="IPR042401">
    <property type="entry name" value="SPMAP2-like"/>
</dbReference>
<dbReference type="EMBL" id="VXIV02003016">
    <property type="protein sequence ID" value="KAF6021525.1"/>
    <property type="molecule type" value="Genomic_DNA"/>
</dbReference>